<dbReference type="InterPro" id="IPR005172">
    <property type="entry name" value="CRC"/>
</dbReference>
<evidence type="ECO:0000313" key="6">
    <source>
        <dbReference type="EMBL" id="CAD8182745.1"/>
    </source>
</evidence>
<evidence type="ECO:0000313" key="7">
    <source>
        <dbReference type="Proteomes" id="UP000683925"/>
    </source>
</evidence>
<evidence type="ECO:0000256" key="2">
    <source>
        <dbReference type="ARBA" id="ARBA00007267"/>
    </source>
</evidence>
<reference evidence="6" key="1">
    <citation type="submission" date="2021-01" db="EMBL/GenBank/DDBJ databases">
        <authorList>
            <consortium name="Genoscope - CEA"/>
            <person name="William W."/>
        </authorList>
    </citation>
    <scope>NUCLEOTIDE SEQUENCE</scope>
</reference>
<dbReference type="AlphaFoldDB" id="A0A8S1W3D6"/>
<proteinExistence type="inferred from homology"/>
<dbReference type="OMA" id="QNKQCTE"/>
<dbReference type="OrthoDB" id="46687at2759"/>
<feature type="compositionally biased region" description="Polar residues" evidence="4">
    <location>
        <begin position="138"/>
        <end position="162"/>
    </location>
</feature>
<dbReference type="EMBL" id="CAJJDP010000078">
    <property type="protein sequence ID" value="CAD8182745.1"/>
    <property type="molecule type" value="Genomic_DNA"/>
</dbReference>
<dbReference type="PANTHER" id="PTHR12446">
    <property type="entry name" value="TESMIN/TSO1-RELATED"/>
    <property type="match status" value="1"/>
</dbReference>
<keyword evidence="3" id="KW-0539">Nucleus</keyword>
<organism evidence="6 7">
    <name type="scientific">Paramecium octaurelia</name>
    <dbReference type="NCBI Taxonomy" id="43137"/>
    <lineage>
        <taxon>Eukaryota</taxon>
        <taxon>Sar</taxon>
        <taxon>Alveolata</taxon>
        <taxon>Ciliophora</taxon>
        <taxon>Intramacronucleata</taxon>
        <taxon>Oligohymenophorea</taxon>
        <taxon>Peniculida</taxon>
        <taxon>Parameciidae</taxon>
        <taxon>Paramecium</taxon>
    </lineage>
</organism>
<name>A0A8S1W3D6_PAROT</name>
<evidence type="ECO:0000259" key="5">
    <source>
        <dbReference type="PROSITE" id="PS51634"/>
    </source>
</evidence>
<keyword evidence="7" id="KW-1185">Reference proteome</keyword>
<dbReference type="InterPro" id="IPR033467">
    <property type="entry name" value="Tesmin/TSO1-like_CXC"/>
</dbReference>
<accession>A0A8S1W3D6</accession>
<comment type="similarity">
    <text evidence="2">Belongs to the lin-54 family.</text>
</comment>
<comment type="caution">
    <text evidence="6">The sequence shown here is derived from an EMBL/GenBank/DDBJ whole genome shotgun (WGS) entry which is preliminary data.</text>
</comment>
<evidence type="ECO:0000256" key="3">
    <source>
        <dbReference type="ARBA" id="ARBA00023242"/>
    </source>
</evidence>
<evidence type="ECO:0000256" key="1">
    <source>
        <dbReference type="ARBA" id="ARBA00004123"/>
    </source>
</evidence>
<protein>
    <recommendedName>
        <fullName evidence="5">CRC domain-containing protein</fullName>
    </recommendedName>
</protein>
<dbReference type="SMART" id="SM01114">
    <property type="entry name" value="CXC"/>
    <property type="match status" value="2"/>
</dbReference>
<dbReference type="Pfam" id="PF03638">
    <property type="entry name" value="TCR"/>
    <property type="match status" value="2"/>
</dbReference>
<dbReference type="InterPro" id="IPR028307">
    <property type="entry name" value="Lin-54_fam"/>
</dbReference>
<sequence length="288" mass="33963">MYNNYSLKSNCLQVLLIQKDMHRKYFQNQIEKNKEPSTLPNDLWNINKIENNWENDEGELHPPQLRNMMSSLSEKFEEELESPINIKLQTENQQNQQENVQMDKNNEGPLIQIQVQPSNPDDPLISTLEQRSRRIRKQNQNAALQRNSEYNQESDLNSQSNEHTMNPCNCSKSNCLKLYCQCFHQNKQCTELCKCLDCKNCDYHTQMRQTALEKIKIKSQRQKHDNDLFDLSTVWGCKCQKSQCQKNYCECFRRNQKCNSSCRCKGCANKKKIPIQLKRKKKIETAAN</sequence>
<feature type="region of interest" description="Disordered" evidence="4">
    <location>
        <begin position="135"/>
        <end position="162"/>
    </location>
</feature>
<comment type="subcellular location">
    <subcellularLocation>
        <location evidence="1">Nucleus</location>
    </subcellularLocation>
</comment>
<dbReference type="PROSITE" id="PS51634">
    <property type="entry name" value="CRC"/>
    <property type="match status" value="1"/>
</dbReference>
<gene>
    <name evidence="6" type="ORF">POCTA_138.1.T0790197</name>
</gene>
<dbReference type="PANTHER" id="PTHR12446:SF34">
    <property type="entry name" value="PROTEIN LIN-54 HOMOLOG"/>
    <property type="match status" value="1"/>
</dbReference>
<dbReference type="GO" id="GO:0006355">
    <property type="term" value="P:regulation of DNA-templated transcription"/>
    <property type="evidence" value="ECO:0007669"/>
    <property type="project" value="TreeGrafter"/>
</dbReference>
<dbReference type="GO" id="GO:0005634">
    <property type="term" value="C:nucleus"/>
    <property type="evidence" value="ECO:0007669"/>
    <property type="project" value="UniProtKB-SubCell"/>
</dbReference>
<dbReference type="Proteomes" id="UP000683925">
    <property type="component" value="Unassembled WGS sequence"/>
</dbReference>
<evidence type="ECO:0000256" key="4">
    <source>
        <dbReference type="SAM" id="MobiDB-lite"/>
    </source>
</evidence>
<feature type="domain" description="CRC" evidence="5">
    <location>
        <begin position="164"/>
        <end position="272"/>
    </location>
</feature>